<gene>
    <name evidence="2" type="ORF">CRE_12039</name>
</gene>
<dbReference type="Pfam" id="PF00646">
    <property type="entry name" value="F-box"/>
    <property type="match status" value="1"/>
</dbReference>
<dbReference type="EMBL" id="DS268464">
    <property type="protein sequence ID" value="EFP06694.1"/>
    <property type="molecule type" value="Genomic_DNA"/>
</dbReference>
<protein>
    <recommendedName>
        <fullName evidence="1">F-box domain-containing protein</fullName>
    </recommendedName>
</protein>
<reference evidence="2" key="1">
    <citation type="submission" date="2007-07" db="EMBL/GenBank/DDBJ databases">
        <title>PCAP assembly of the Caenorhabditis remanei genome.</title>
        <authorList>
            <consortium name="The Caenorhabditis remanei Sequencing Consortium"/>
            <person name="Wilson R.K."/>
        </authorList>
    </citation>
    <scope>NUCLEOTIDE SEQUENCE [LARGE SCALE GENOMIC DNA]</scope>
    <source>
        <strain evidence="2">PB4641</strain>
    </source>
</reference>
<sequence length="101" mass="11605">MSIQFLKLPWLTQLEVLKQLKIEEVFVISLCSEKLKRKVQSLNLKPGIVKYYFMENAIVAVVKDSEHDEVIHNVAMVTRVQEDPDDSFITIKLGGKKVTCK</sequence>
<dbReference type="HOGENOM" id="CLU_180272_0_0_1"/>
<feature type="domain" description="F-box" evidence="1">
    <location>
        <begin position="5"/>
        <end position="45"/>
    </location>
</feature>
<accession>E3MPX3</accession>
<evidence type="ECO:0000313" key="3">
    <source>
        <dbReference type="Proteomes" id="UP000008281"/>
    </source>
</evidence>
<evidence type="ECO:0000313" key="2">
    <source>
        <dbReference type="EMBL" id="EFP06694.1"/>
    </source>
</evidence>
<dbReference type="InterPro" id="IPR001810">
    <property type="entry name" value="F-box_dom"/>
</dbReference>
<name>E3MPX3_CAERE</name>
<organism evidence="3">
    <name type="scientific">Caenorhabditis remanei</name>
    <name type="common">Caenorhabditis vulgaris</name>
    <dbReference type="NCBI Taxonomy" id="31234"/>
    <lineage>
        <taxon>Eukaryota</taxon>
        <taxon>Metazoa</taxon>
        <taxon>Ecdysozoa</taxon>
        <taxon>Nematoda</taxon>
        <taxon>Chromadorea</taxon>
        <taxon>Rhabditida</taxon>
        <taxon>Rhabditina</taxon>
        <taxon>Rhabditomorpha</taxon>
        <taxon>Rhabditoidea</taxon>
        <taxon>Rhabditidae</taxon>
        <taxon>Peloderinae</taxon>
        <taxon>Caenorhabditis</taxon>
    </lineage>
</organism>
<dbReference type="InParanoid" id="E3MPX3"/>
<dbReference type="AlphaFoldDB" id="E3MPX3"/>
<evidence type="ECO:0000259" key="1">
    <source>
        <dbReference type="Pfam" id="PF00646"/>
    </source>
</evidence>
<dbReference type="Proteomes" id="UP000008281">
    <property type="component" value="Unassembled WGS sequence"/>
</dbReference>
<keyword evidence="3" id="KW-1185">Reference proteome</keyword>
<proteinExistence type="predicted"/>